<name>A0A7U7GFI2_9GAMM</name>
<dbReference type="Proteomes" id="UP000019184">
    <property type="component" value="Unassembled WGS sequence"/>
</dbReference>
<sequence length="40" mass="4309">MIRQLEQAGHLQTLEGAAELLQCIQTVAGETCASLQQLPD</sequence>
<accession>A0A7U7GFI2</accession>
<reference evidence="1 2" key="1">
    <citation type="journal article" date="2014" name="ISME J.">
        <title>Candidatus Competibacter-lineage genomes retrieved from metagenomes reveal functional metabolic diversity.</title>
        <authorList>
            <person name="McIlroy S.J."/>
            <person name="Albertsen M."/>
            <person name="Andresen E.K."/>
            <person name="Saunders A.M."/>
            <person name="Kristiansen R."/>
            <person name="Stokholm-Bjerregaard M."/>
            <person name="Nielsen K.L."/>
            <person name="Nielsen P.H."/>
        </authorList>
    </citation>
    <scope>NUCLEOTIDE SEQUENCE [LARGE SCALE GENOMIC DNA]</scope>
    <source>
        <strain evidence="1 2">Run_B_J11</strain>
    </source>
</reference>
<gene>
    <name evidence="1" type="ORF">BN874_790015</name>
</gene>
<comment type="caution">
    <text evidence="1">The sequence shown here is derived from an EMBL/GenBank/DDBJ whole genome shotgun (WGS) entry which is preliminary data.</text>
</comment>
<evidence type="ECO:0000313" key="2">
    <source>
        <dbReference type="Proteomes" id="UP000019184"/>
    </source>
</evidence>
<dbReference type="EMBL" id="CBTK010000297">
    <property type="protein sequence ID" value="CDH47304.1"/>
    <property type="molecule type" value="Genomic_DNA"/>
</dbReference>
<proteinExistence type="predicted"/>
<organism evidence="1 2">
    <name type="scientific">Candidatus Contendobacter odensis Run_B_J11</name>
    <dbReference type="NCBI Taxonomy" id="1400861"/>
    <lineage>
        <taxon>Bacteria</taxon>
        <taxon>Pseudomonadati</taxon>
        <taxon>Pseudomonadota</taxon>
        <taxon>Gammaproteobacteria</taxon>
        <taxon>Candidatus Competibacteraceae</taxon>
        <taxon>Candidatus Contendibacter</taxon>
    </lineage>
</organism>
<dbReference type="AlphaFoldDB" id="A0A7U7GFI2"/>
<evidence type="ECO:0000313" key="1">
    <source>
        <dbReference type="EMBL" id="CDH47304.1"/>
    </source>
</evidence>
<keyword evidence="2" id="KW-1185">Reference proteome</keyword>
<protein>
    <submittedName>
        <fullName evidence="1">Uncharacterized protein</fullName>
    </submittedName>
</protein>
<dbReference type="RefSeq" id="WP_268258846.1">
    <property type="nucleotide sequence ID" value="NZ_CBTK010000297.1"/>
</dbReference>